<dbReference type="Proteomes" id="UP000524237">
    <property type="component" value="Unassembled WGS sequence"/>
</dbReference>
<dbReference type="EMBL" id="JACGWU010000001">
    <property type="protein sequence ID" value="MBA8828849.1"/>
    <property type="molecule type" value="Genomic_DNA"/>
</dbReference>
<sequence length="32" mass="3464">MVTALDATNIEFPRMAVQLAAGRTIRDGSTKE</sequence>
<gene>
    <name evidence="1" type="ORF">FB555_000920</name>
</gene>
<proteinExistence type="predicted"/>
<keyword evidence="2" id="KW-1185">Reference proteome</keyword>
<reference evidence="1 2" key="1">
    <citation type="submission" date="2020-07" db="EMBL/GenBank/DDBJ databases">
        <title>Sequencing the genomes of 1000 actinobacteria strains.</title>
        <authorList>
            <person name="Klenk H.-P."/>
        </authorList>
    </citation>
    <scope>NUCLEOTIDE SEQUENCE [LARGE SCALE GENOMIC DNA]</scope>
    <source>
        <strain evidence="1 2">DSM 23737</strain>
    </source>
</reference>
<evidence type="ECO:0000313" key="2">
    <source>
        <dbReference type="Proteomes" id="UP000524237"/>
    </source>
</evidence>
<accession>A0A7W3JT97</accession>
<evidence type="ECO:0000313" key="1">
    <source>
        <dbReference type="EMBL" id="MBA8828849.1"/>
    </source>
</evidence>
<protein>
    <submittedName>
        <fullName evidence="1">Uncharacterized protein</fullName>
    </submittedName>
</protein>
<dbReference type="AlphaFoldDB" id="A0A7W3JT97"/>
<organism evidence="1 2">
    <name type="scientific">Alpinimonas psychrophila</name>
    <dbReference type="NCBI Taxonomy" id="748908"/>
    <lineage>
        <taxon>Bacteria</taxon>
        <taxon>Bacillati</taxon>
        <taxon>Actinomycetota</taxon>
        <taxon>Actinomycetes</taxon>
        <taxon>Micrococcales</taxon>
        <taxon>Microbacteriaceae</taxon>
        <taxon>Alpinimonas</taxon>
    </lineage>
</organism>
<comment type="caution">
    <text evidence="1">The sequence shown here is derived from an EMBL/GenBank/DDBJ whole genome shotgun (WGS) entry which is preliminary data.</text>
</comment>
<name>A0A7W3JT97_9MICO</name>